<dbReference type="Pfam" id="PF01012">
    <property type="entry name" value="ETF"/>
    <property type="match status" value="1"/>
</dbReference>
<evidence type="ECO:0000313" key="4">
    <source>
        <dbReference type="Proteomes" id="UP000589085"/>
    </source>
</evidence>
<keyword evidence="1" id="KW-0813">Transport</keyword>
<feature type="domain" description="Electron transfer flavoprotein alpha/beta-subunit N-terminal" evidence="2">
    <location>
        <begin position="27"/>
        <end position="176"/>
    </location>
</feature>
<dbReference type="AlphaFoldDB" id="A0A7W4I971"/>
<dbReference type="Proteomes" id="UP000589085">
    <property type="component" value="Unassembled WGS sequence"/>
</dbReference>
<dbReference type="Gene3D" id="3.40.50.620">
    <property type="entry name" value="HUPs"/>
    <property type="match status" value="1"/>
</dbReference>
<proteinExistence type="predicted"/>
<dbReference type="SUPFAM" id="SSF52402">
    <property type="entry name" value="Adenine nucleotide alpha hydrolases-like"/>
    <property type="match status" value="1"/>
</dbReference>
<organism evidence="3 4">
    <name type="scientific">Gluconacetobacter sacchari</name>
    <dbReference type="NCBI Taxonomy" id="92759"/>
    <lineage>
        <taxon>Bacteria</taxon>
        <taxon>Pseudomonadati</taxon>
        <taxon>Pseudomonadota</taxon>
        <taxon>Alphaproteobacteria</taxon>
        <taxon>Acetobacterales</taxon>
        <taxon>Acetobacteraceae</taxon>
        <taxon>Gluconacetobacter</taxon>
    </lineage>
</organism>
<sequence>MRSVVLLSGGIDPVSGRPAPPAGEIAAIGLALSVGGAVGGLHAGAPVPALRQAAGHGLEQVDCLQGGGDAVAVLAEALFAAPPDLVLAGRQARGGEDSGMLPYLLAERLDWPLLSGVVAIGATAEGWLAVTIGLAQGARRPAQIRLPCILCAHDAAPAPPFVFDRARRAVLRVVPVTGEEGPGMVAVEGTERPYRARPRLIGTASGGGGTVLEHPDPAEAARVLRDHLRALGMLAPPREGAADA</sequence>
<evidence type="ECO:0000259" key="2">
    <source>
        <dbReference type="Pfam" id="PF01012"/>
    </source>
</evidence>
<keyword evidence="1" id="KW-0249">Electron transport</keyword>
<evidence type="ECO:0000256" key="1">
    <source>
        <dbReference type="ARBA" id="ARBA00022982"/>
    </source>
</evidence>
<accession>A0A7W4I971</accession>
<comment type="caution">
    <text evidence="3">The sequence shown here is derived from an EMBL/GenBank/DDBJ whole genome shotgun (WGS) entry which is preliminary data.</text>
</comment>
<protein>
    <submittedName>
        <fullName evidence="3">Electron transfer flavoprotein subunit beta</fullName>
    </submittedName>
</protein>
<gene>
    <name evidence="3" type="ORF">HLH48_00120</name>
</gene>
<name>A0A7W4I971_9PROT</name>
<dbReference type="InterPro" id="IPR014729">
    <property type="entry name" value="Rossmann-like_a/b/a_fold"/>
</dbReference>
<dbReference type="InterPro" id="IPR014730">
    <property type="entry name" value="ETF_a/b_N"/>
</dbReference>
<dbReference type="RefSeq" id="WP_182995473.1">
    <property type="nucleotide sequence ID" value="NZ_JABEQJ010000001.1"/>
</dbReference>
<evidence type="ECO:0000313" key="3">
    <source>
        <dbReference type="EMBL" id="MBB2158598.1"/>
    </source>
</evidence>
<reference evidence="3 4" key="1">
    <citation type="submission" date="2020-04" db="EMBL/GenBank/DDBJ databases">
        <title>Description of novel Gluconacetobacter.</title>
        <authorList>
            <person name="Sombolestani A."/>
        </authorList>
    </citation>
    <scope>NUCLEOTIDE SEQUENCE [LARGE SCALE GENOMIC DNA]</scope>
    <source>
        <strain evidence="3 4">LMG 19747</strain>
    </source>
</reference>
<dbReference type="EMBL" id="JABEQJ010000001">
    <property type="protein sequence ID" value="MBB2158598.1"/>
    <property type="molecule type" value="Genomic_DNA"/>
</dbReference>